<feature type="signal peptide" evidence="1">
    <location>
        <begin position="1"/>
        <end position="19"/>
    </location>
</feature>
<reference evidence="3 4" key="1">
    <citation type="submission" date="2023-10" db="EMBL/GenBank/DDBJ databases">
        <title>Rubellicoccus peritrichatus gen. nov., sp. nov., isolated from an algae of coral reef tank.</title>
        <authorList>
            <person name="Luo J."/>
        </authorList>
    </citation>
    <scope>NUCLEOTIDE SEQUENCE [LARGE SCALE GENOMIC DNA]</scope>
    <source>
        <strain evidence="3 4">CR14</strain>
    </source>
</reference>
<dbReference type="InterPro" id="IPR033803">
    <property type="entry name" value="CBD-like_Golvesin-Xly"/>
</dbReference>
<dbReference type="EMBL" id="CP136920">
    <property type="protein sequence ID" value="WOO43712.1"/>
    <property type="molecule type" value="Genomic_DNA"/>
</dbReference>
<dbReference type="SMART" id="SM00710">
    <property type="entry name" value="PbH1"/>
    <property type="match status" value="6"/>
</dbReference>
<dbReference type="Pfam" id="PF25275">
    <property type="entry name" value="Golvesin_C"/>
    <property type="match status" value="1"/>
</dbReference>
<dbReference type="Proteomes" id="UP001304300">
    <property type="component" value="Chromosome"/>
</dbReference>
<dbReference type="InterPro" id="IPR012334">
    <property type="entry name" value="Pectin_lyas_fold"/>
</dbReference>
<dbReference type="KEGG" id="puo:RZN69_11490"/>
<keyword evidence="4" id="KW-1185">Reference proteome</keyword>
<dbReference type="SUPFAM" id="SSF51126">
    <property type="entry name" value="Pectin lyase-like"/>
    <property type="match status" value="1"/>
</dbReference>
<evidence type="ECO:0000256" key="1">
    <source>
        <dbReference type="SAM" id="SignalP"/>
    </source>
</evidence>
<accession>A0AAQ3QY49</accession>
<dbReference type="RefSeq" id="WP_317836310.1">
    <property type="nucleotide sequence ID" value="NZ_CP136920.1"/>
</dbReference>
<gene>
    <name evidence="3" type="ORF">RZN69_11490</name>
</gene>
<organism evidence="3 4">
    <name type="scientific">Rubellicoccus peritrichatus</name>
    <dbReference type="NCBI Taxonomy" id="3080537"/>
    <lineage>
        <taxon>Bacteria</taxon>
        <taxon>Pseudomonadati</taxon>
        <taxon>Verrucomicrobiota</taxon>
        <taxon>Opitutia</taxon>
        <taxon>Puniceicoccales</taxon>
        <taxon>Cerasicoccaceae</taxon>
        <taxon>Rubellicoccus</taxon>
    </lineage>
</organism>
<sequence>MKNYILVLLIVLTCNLAQANIVYVSDYNADANDDADDTAQINTAIANNPNSTIIFEEGVYDLINPSPELDRFIKISSKSNIVLQGATSPTGEPKTILKRHLTVESMASPPRTAYIFNSTNITLKNFIIDNTPHLCSAGEITEKYTLSNGTQGVRVAIFDDLPMDAGMPCYSANAWMPDTLDLKEGVESLSYVTSPGNWTIHDSTNRIMDLNNTSGLNFYNDIEVGEYMSWHYGWDGKHQIQATKSDGVTFENLIIRNAVNMAMMVTASSDITVKDIVMRPDGNQLAVGPRDGIHILRSTGTVTASGLDITGVRWDGLVVRGPYARVLGLTGSNSLNMAVELNTYSQPIAAGSTLTFVNSNGQWFDRTVSSASQYNMVNDESYYAVTLTAAPPSFAQTGTNLRVGGLAPSSVSITNSNFENIAGASMILLTNDITVQNTTHRKIMFEAIHMGAHAAEGVTGNNIQILDSSFDSCGWFAKWGQPAGSIILYNAHNVATEDKLRNAVISNNQFSNQLYDSTIPSIYVADVHGINLSGNTFENVYKGMRFESSSATGLSVTGNTVIIDNSNNDETYSEVSGSFNDSSLTGYNGSSTRYAGWNGAQAEWNFIAPKSSNYDVYIYVVQHSSSDSNALISVESDNTTAQHNVNYTTGGSGWRYLGTYPYTGQVSYKITNQGQSGLLRADAVRFVQN</sequence>
<dbReference type="InterPro" id="IPR006626">
    <property type="entry name" value="PbH1"/>
</dbReference>
<protein>
    <recommendedName>
        <fullName evidence="2">Golvesin/Xly CBD-like domain-containing protein</fullName>
    </recommendedName>
</protein>
<dbReference type="Gene3D" id="2.160.20.10">
    <property type="entry name" value="Single-stranded right-handed beta-helix, Pectin lyase-like"/>
    <property type="match status" value="3"/>
</dbReference>
<keyword evidence="1" id="KW-0732">Signal</keyword>
<evidence type="ECO:0000313" key="3">
    <source>
        <dbReference type="EMBL" id="WOO43712.1"/>
    </source>
</evidence>
<proteinExistence type="predicted"/>
<evidence type="ECO:0000313" key="4">
    <source>
        <dbReference type="Proteomes" id="UP001304300"/>
    </source>
</evidence>
<feature type="domain" description="Golvesin/Xly CBD-like" evidence="2">
    <location>
        <begin position="562"/>
        <end position="687"/>
    </location>
</feature>
<feature type="chain" id="PRO_5042951782" description="Golvesin/Xly CBD-like domain-containing protein" evidence="1">
    <location>
        <begin position="20"/>
        <end position="689"/>
    </location>
</feature>
<evidence type="ECO:0000259" key="2">
    <source>
        <dbReference type="Pfam" id="PF25275"/>
    </source>
</evidence>
<name>A0AAQ3QY49_9BACT</name>
<dbReference type="InterPro" id="IPR011050">
    <property type="entry name" value="Pectin_lyase_fold/virulence"/>
</dbReference>
<dbReference type="AlphaFoldDB" id="A0AAQ3QY49"/>